<reference evidence="2 3" key="1">
    <citation type="submission" date="2024-01" db="EMBL/GenBank/DDBJ databases">
        <title>The genomes of 5 underutilized Papilionoideae crops provide insights into root nodulation and disease resistance.</title>
        <authorList>
            <person name="Yuan L."/>
        </authorList>
    </citation>
    <scope>NUCLEOTIDE SEQUENCE [LARGE SCALE GENOMIC DNA]</scope>
    <source>
        <strain evidence="2">LY-2023</strain>
        <tissue evidence="2">Leaf</tissue>
    </source>
</reference>
<protein>
    <submittedName>
        <fullName evidence="2">Uncharacterized protein</fullName>
    </submittedName>
</protein>
<feature type="compositionally biased region" description="Basic and acidic residues" evidence="1">
    <location>
        <begin position="47"/>
        <end position="60"/>
    </location>
</feature>
<accession>A0AAN9KI95</accession>
<organism evidence="2 3">
    <name type="scientific">Clitoria ternatea</name>
    <name type="common">Butterfly pea</name>
    <dbReference type="NCBI Taxonomy" id="43366"/>
    <lineage>
        <taxon>Eukaryota</taxon>
        <taxon>Viridiplantae</taxon>
        <taxon>Streptophyta</taxon>
        <taxon>Embryophyta</taxon>
        <taxon>Tracheophyta</taxon>
        <taxon>Spermatophyta</taxon>
        <taxon>Magnoliopsida</taxon>
        <taxon>eudicotyledons</taxon>
        <taxon>Gunneridae</taxon>
        <taxon>Pentapetalae</taxon>
        <taxon>rosids</taxon>
        <taxon>fabids</taxon>
        <taxon>Fabales</taxon>
        <taxon>Fabaceae</taxon>
        <taxon>Papilionoideae</taxon>
        <taxon>50 kb inversion clade</taxon>
        <taxon>NPAAA clade</taxon>
        <taxon>indigoferoid/millettioid clade</taxon>
        <taxon>Phaseoleae</taxon>
        <taxon>Clitoria</taxon>
    </lineage>
</organism>
<keyword evidence="3" id="KW-1185">Reference proteome</keyword>
<feature type="compositionally biased region" description="Basic and acidic residues" evidence="1">
    <location>
        <begin position="29"/>
        <end position="40"/>
    </location>
</feature>
<dbReference type="EMBL" id="JAYKXN010000001">
    <property type="protein sequence ID" value="KAK7317654.1"/>
    <property type="molecule type" value="Genomic_DNA"/>
</dbReference>
<name>A0AAN9KI95_CLITE</name>
<evidence type="ECO:0000313" key="2">
    <source>
        <dbReference type="EMBL" id="KAK7317654.1"/>
    </source>
</evidence>
<evidence type="ECO:0000313" key="3">
    <source>
        <dbReference type="Proteomes" id="UP001359559"/>
    </source>
</evidence>
<proteinExistence type="predicted"/>
<dbReference type="Proteomes" id="UP001359559">
    <property type="component" value="Unassembled WGS sequence"/>
</dbReference>
<sequence length="118" mass="13199">MQYLRGANPSPIKRKTISQSLIVTIDRHDQPASLSLHDEPPPYTFHPEPRPPFYHDRTYPPHEPPCLKKGPTHALSLSLSLKTTPFPGLHPKPNQSAVSLHSLSSSETNQNQLKKAQP</sequence>
<dbReference type="AlphaFoldDB" id="A0AAN9KI95"/>
<feature type="region of interest" description="Disordered" evidence="1">
    <location>
        <begin position="29"/>
        <end position="118"/>
    </location>
</feature>
<evidence type="ECO:0000256" key="1">
    <source>
        <dbReference type="SAM" id="MobiDB-lite"/>
    </source>
</evidence>
<gene>
    <name evidence="2" type="ORF">RJT34_02073</name>
</gene>
<comment type="caution">
    <text evidence="2">The sequence shown here is derived from an EMBL/GenBank/DDBJ whole genome shotgun (WGS) entry which is preliminary data.</text>
</comment>
<feature type="compositionally biased region" description="Low complexity" evidence="1">
    <location>
        <begin position="96"/>
        <end position="106"/>
    </location>
</feature>
<feature type="compositionally biased region" description="Polar residues" evidence="1">
    <location>
        <begin position="107"/>
        <end position="118"/>
    </location>
</feature>